<dbReference type="AlphaFoldDB" id="A0A518DZ60"/>
<evidence type="ECO:0000313" key="3">
    <source>
        <dbReference type="Proteomes" id="UP000317648"/>
    </source>
</evidence>
<dbReference type="KEGG" id="lcre:Pla8534_49750"/>
<feature type="region of interest" description="Disordered" evidence="1">
    <location>
        <begin position="117"/>
        <end position="155"/>
    </location>
</feature>
<dbReference type="EMBL" id="CP036433">
    <property type="protein sequence ID" value="QDU97130.1"/>
    <property type="molecule type" value="Genomic_DNA"/>
</dbReference>
<keyword evidence="3" id="KW-1185">Reference proteome</keyword>
<organism evidence="2 3">
    <name type="scientific">Lignipirellula cremea</name>
    <dbReference type="NCBI Taxonomy" id="2528010"/>
    <lineage>
        <taxon>Bacteria</taxon>
        <taxon>Pseudomonadati</taxon>
        <taxon>Planctomycetota</taxon>
        <taxon>Planctomycetia</taxon>
        <taxon>Pirellulales</taxon>
        <taxon>Pirellulaceae</taxon>
        <taxon>Lignipirellula</taxon>
    </lineage>
</organism>
<proteinExistence type="predicted"/>
<reference evidence="2 3" key="1">
    <citation type="submission" date="2019-02" db="EMBL/GenBank/DDBJ databases">
        <title>Deep-cultivation of Planctomycetes and their phenomic and genomic characterization uncovers novel biology.</title>
        <authorList>
            <person name="Wiegand S."/>
            <person name="Jogler M."/>
            <person name="Boedeker C."/>
            <person name="Pinto D."/>
            <person name="Vollmers J."/>
            <person name="Rivas-Marin E."/>
            <person name="Kohn T."/>
            <person name="Peeters S.H."/>
            <person name="Heuer A."/>
            <person name="Rast P."/>
            <person name="Oberbeckmann S."/>
            <person name="Bunk B."/>
            <person name="Jeske O."/>
            <person name="Meyerdierks A."/>
            <person name="Storesund J.E."/>
            <person name="Kallscheuer N."/>
            <person name="Luecker S."/>
            <person name="Lage O.M."/>
            <person name="Pohl T."/>
            <person name="Merkel B.J."/>
            <person name="Hornburger P."/>
            <person name="Mueller R.-W."/>
            <person name="Bruemmer F."/>
            <person name="Labrenz M."/>
            <person name="Spormann A.M."/>
            <person name="Op den Camp H."/>
            <person name="Overmann J."/>
            <person name="Amann R."/>
            <person name="Jetten M.S.M."/>
            <person name="Mascher T."/>
            <person name="Medema M.H."/>
            <person name="Devos D.P."/>
            <person name="Kaster A.-K."/>
            <person name="Ovreas L."/>
            <person name="Rohde M."/>
            <person name="Galperin M.Y."/>
            <person name="Jogler C."/>
        </authorList>
    </citation>
    <scope>NUCLEOTIDE SEQUENCE [LARGE SCALE GENOMIC DNA]</scope>
    <source>
        <strain evidence="2 3">Pla85_3_4</strain>
    </source>
</reference>
<dbReference type="Proteomes" id="UP000317648">
    <property type="component" value="Chromosome"/>
</dbReference>
<evidence type="ECO:0000313" key="2">
    <source>
        <dbReference type="EMBL" id="QDU97130.1"/>
    </source>
</evidence>
<accession>A0A518DZ60</accession>
<gene>
    <name evidence="2" type="ORF">Pla8534_49750</name>
</gene>
<protein>
    <submittedName>
        <fullName evidence="2">Uncharacterized protein</fullName>
    </submittedName>
</protein>
<sequence>MVEPFIEHPGGEFDTAVDAMADAIRRLRELPQGSNWITFCAQGMGSRVDSYHFAEIAWRDDNLRLDQPLDADEIAQQAGVPPSSFSKQGDMYSIHQATPREAAQVLDTIFRHHMGIRPHTGEGNDYAVGAEWESSEPPATAKSSPPPRRPWWRFW</sequence>
<dbReference type="RefSeq" id="WP_145055920.1">
    <property type="nucleotide sequence ID" value="NZ_CP036433.1"/>
</dbReference>
<evidence type="ECO:0000256" key="1">
    <source>
        <dbReference type="SAM" id="MobiDB-lite"/>
    </source>
</evidence>
<name>A0A518DZ60_9BACT</name>
<dbReference type="OrthoDB" id="9948501at2"/>